<keyword evidence="4" id="KW-0813">Transport</keyword>
<dbReference type="Proteomes" id="UP000515154">
    <property type="component" value="Linkage group LG17"/>
</dbReference>
<dbReference type="AlphaFoldDB" id="A0A6P7T878"/>
<dbReference type="RefSeq" id="XP_036366356.1">
    <property type="nucleotide sequence ID" value="XM_036510463.1"/>
</dbReference>
<organism evidence="12 14">
    <name type="scientific">Octopus sinensis</name>
    <name type="common">East Asian common octopus</name>
    <dbReference type="NCBI Taxonomy" id="2607531"/>
    <lineage>
        <taxon>Eukaryota</taxon>
        <taxon>Metazoa</taxon>
        <taxon>Spiralia</taxon>
        <taxon>Lophotrochozoa</taxon>
        <taxon>Mollusca</taxon>
        <taxon>Cephalopoda</taxon>
        <taxon>Coleoidea</taxon>
        <taxon>Octopodiformes</taxon>
        <taxon>Octopoda</taxon>
        <taxon>Incirrata</taxon>
        <taxon>Octopodidae</taxon>
        <taxon>Octopus</taxon>
    </lineage>
</organism>
<evidence type="ECO:0000256" key="2">
    <source>
        <dbReference type="ARBA" id="ARBA00004496"/>
    </source>
</evidence>
<dbReference type="RefSeq" id="XP_029647004.1">
    <property type="nucleotide sequence ID" value="XM_029791144.2"/>
</dbReference>
<keyword evidence="5" id="KW-0963">Cytoplasm</keyword>
<dbReference type="GO" id="GO:0005768">
    <property type="term" value="C:endosome"/>
    <property type="evidence" value="ECO:0007669"/>
    <property type="project" value="UniProtKB-SubCell"/>
</dbReference>
<feature type="domain" description="PX" evidence="11">
    <location>
        <begin position="37"/>
        <end position="115"/>
    </location>
</feature>
<evidence type="ECO:0000259" key="11">
    <source>
        <dbReference type="Pfam" id="PF00787"/>
    </source>
</evidence>
<comment type="subcellular location">
    <subcellularLocation>
        <location evidence="2">Cytoplasm</location>
    </subcellularLocation>
    <subcellularLocation>
        <location evidence="10">Endomembrane system</location>
        <topology evidence="10">Peripheral membrane protein</topology>
        <orientation evidence="10">Cytoplasmic side</orientation>
    </subcellularLocation>
    <subcellularLocation>
        <location evidence="1">Endosome</location>
    </subcellularLocation>
</comment>
<keyword evidence="9" id="KW-0472">Membrane</keyword>
<dbReference type="KEGG" id="osn:115220937"/>
<evidence type="ECO:0000256" key="10">
    <source>
        <dbReference type="ARBA" id="ARBA00029433"/>
    </source>
</evidence>
<keyword evidence="8" id="KW-0446">Lipid-binding</keyword>
<keyword evidence="12" id="KW-1185">Reference proteome</keyword>
<evidence type="ECO:0000256" key="4">
    <source>
        <dbReference type="ARBA" id="ARBA00022448"/>
    </source>
</evidence>
<dbReference type="Gene3D" id="3.30.1520.10">
    <property type="entry name" value="Phox-like domain"/>
    <property type="match status" value="1"/>
</dbReference>
<evidence type="ECO:0000313" key="14">
    <source>
        <dbReference type="RefSeq" id="XP_029647004.1"/>
    </source>
</evidence>
<keyword evidence="6" id="KW-0967">Endosome</keyword>
<dbReference type="Pfam" id="PF00787">
    <property type="entry name" value="PX"/>
    <property type="match status" value="1"/>
</dbReference>
<evidence type="ECO:0000256" key="6">
    <source>
        <dbReference type="ARBA" id="ARBA00022753"/>
    </source>
</evidence>
<evidence type="ECO:0000256" key="7">
    <source>
        <dbReference type="ARBA" id="ARBA00022927"/>
    </source>
</evidence>
<evidence type="ECO:0000256" key="5">
    <source>
        <dbReference type="ARBA" id="ARBA00022490"/>
    </source>
</evidence>
<accession>A0A6P7T878</accession>
<comment type="similarity">
    <text evidence="3">Belongs to the sorting nexin family.</text>
</comment>
<proteinExistence type="inferred from homology"/>
<evidence type="ECO:0000256" key="3">
    <source>
        <dbReference type="ARBA" id="ARBA00010883"/>
    </source>
</evidence>
<dbReference type="RefSeq" id="XP_029647003.1">
    <property type="nucleotide sequence ID" value="XM_029791143.2"/>
</dbReference>
<keyword evidence="7" id="KW-0653">Protein transport</keyword>
<gene>
    <name evidence="13 14 15" type="primary">LOC115220937</name>
</gene>
<dbReference type="PANTHER" id="PTHR46209">
    <property type="entry name" value="PX DOMAIN-CONTAINING PROTEIN"/>
    <property type="match status" value="1"/>
</dbReference>
<evidence type="ECO:0000256" key="9">
    <source>
        <dbReference type="ARBA" id="ARBA00023136"/>
    </source>
</evidence>
<sequence>MEISVQNPRTIFENGRAKYVAYQLSLKNCFPVLPLDNTDHVWRSYREFHLLRNILCQRHKNLKIPSLQSDCCLLNRFNLWVVMRRISRLCAFAESCFKEKELTMDPTFRLFFQSDLSFEEILKFHHGHYAEDFIKNIWQTNGITRQLDQVEENDSIEENLISVGEAHHLLNK</sequence>
<protein>
    <submittedName>
        <fullName evidence="13 14">Uncharacterized protein LOC115220937 isoform X1</fullName>
    </submittedName>
</protein>
<dbReference type="SUPFAM" id="SSF64268">
    <property type="entry name" value="PX domain"/>
    <property type="match status" value="1"/>
</dbReference>
<dbReference type="InterPro" id="IPR036871">
    <property type="entry name" value="PX_dom_sf"/>
</dbReference>
<dbReference type="InterPro" id="IPR043544">
    <property type="entry name" value="SNX10/11"/>
</dbReference>
<name>A0A6P7T878_9MOLL</name>
<dbReference type="GO" id="GO:0006886">
    <property type="term" value="P:intracellular protein transport"/>
    <property type="evidence" value="ECO:0007669"/>
    <property type="project" value="InterPro"/>
</dbReference>
<reference evidence="13 14" key="1">
    <citation type="submission" date="2025-08" db="UniProtKB">
        <authorList>
            <consortium name="RefSeq"/>
        </authorList>
    </citation>
    <scope>IDENTIFICATION</scope>
</reference>
<evidence type="ECO:0000256" key="8">
    <source>
        <dbReference type="ARBA" id="ARBA00023121"/>
    </source>
</evidence>
<evidence type="ECO:0000313" key="15">
    <source>
        <dbReference type="RefSeq" id="XP_036366356.1"/>
    </source>
</evidence>
<evidence type="ECO:0000313" key="12">
    <source>
        <dbReference type="Proteomes" id="UP000515154"/>
    </source>
</evidence>
<dbReference type="GO" id="GO:0016050">
    <property type="term" value="P:vesicle organization"/>
    <property type="evidence" value="ECO:0007669"/>
    <property type="project" value="TreeGrafter"/>
</dbReference>
<dbReference type="InterPro" id="IPR001683">
    <property type="entry name" value="PX_dom"/>
</dbReference>
<evidence type="ECO:0000256" key="1">
    <source>
        <dbReference type="ARBA" id="ARBA00004177"/>
    </source>
</evidence>
<dbReference type="PANTHER" id="PTHR46209:SF3">
    <property type="entry name" value="PX DOMAIN-CONTAINING PROTEIN"/>
    <property type="match status" value="1"/>
</dbReference>
<dbReference type="GO" id="GO:1901981">
    <property type="term" value="F:phosphatidylinositol phosphate binding"/>
    <property type="evidence" value="ECO:0007669"/>
    <property type="project" value="TreeGrafter"/>
</dbReference>
<evidence type="ECO:0000313" key="13">
    <source>
        <dbReference type="RefSeq" id="XP_029647003.1"/>
    </source>
</evidence>